<sequence length="142" mass="15229">MSGTVVHGIVQTGTYTITNIATTGYATLADGNSGSSLTQSTDGGNDDVKWTVNKLSNGNYNVMGYVYPNYASVSSSPRKGDTVKARSSAYQWLIKETNTKSQYLISPIDDDSLYWGLSGSSATDVKLTDDGASVWQFTRISD</sequence>
<gene>
    <name evidence="1" type="ORF">BV22DRAFT_684845</name>
</gene>
<accession>A0ACB8B8A9</accession>
<comment type="caution">
    <text evidence="1">The sequence shown here is derived from an EMBL/GenBank/DDBJ whole genome shotgun (WGS) entry which is preliminary data.</text>
</comment>
<protein>
    <submittedName>
        <fullName evidence="1">Uncharacterized protein</fullName>
    </submittedName>
</protein>
<evidence type="ECO:0000313" key="1">
    <source>
        <dbReference type="EMBL" id="KAH7922050.1"/>
    </source>
</evidence>
<keyword evidence="2" id="KW-1185">Reference proteome</keyword>
<evidence type="ECO:0000313" key="2">
    <source>
        <dbReference type="Proteomes" id="UP000790709"/>
    </source>
</evidence>
<name>A0ACB8B8A9_9AGAM</name>
<proteinExistence type="predicted"/>
<reference evidence="1" key="1">
    <citation type="journal article" date="2021" name="New Phytol.">
        <title>Evolutionary innovations through gain and loss of genes in the ectomycorrhizal Boletales.</title>
        <authorList>
            <person name="Wu G."/>
            <person name="Miyauchi S."/>
            <person name="Morin E."/>
            <person name="Kuo A."/>
            <person name="Drula E."/>
            <person name="Varga T."/>
            <person name="Kohler A."/>
            <person name="Feng B."/>
            <person name="Cao Y."/>
            <person name="Lipzen A."/>
            <person name="Daum C."/>
            <person name="Hundley H."/>
            <person name="Pangilinan J."/>
            <person name="Johnson J."/>
            <person name="Barry K."/>
            <person name="LaButti K."/>
            <person name="Ng V."/>
            <person name="Ahrendt S."/>
            <person name="Min B."/>
            <person name="Choi I.G."/>
            <person name="Park H."/>
            <person name="Plett J.M."/>
            <person name="Magnuson J."/>
            <person name="Spatafora J.W."/>
            <person name="Nagy L.G."/>
            <person name="Henrissat B."/>
            <person name="Grigoriev I.V."/>
            <person name="Yang Z.L."/>
            <person name="Xu J."/>
            <person name="Martin F.M."/>
        </authorList>
    </citation>
    <scope>NUCLEOTIDE SEQUENCE</scope>
    <source>
        <strain evidence="1">KUC20120723A-06</strain>
    </source>
</reference>
<dbReference type="Proteomes" id="UP000790709">
    <property type="component" value="Unassembled WGS sequence"/>
</dbReference>
<organism evidence="1 2">
    <name type="scientific">Leucogyrophana mollusca</name>
    <dbReference type="NCBI Taxonomy" id="85980"/>
    <lineage>
        <taxon>Eukaryota</taxon>
        <taxon>Fungi</taxon>
        <taxon>Dikarya</taxon>
        <taxon>Basidiomycota</taxon>
        <taxon>Agaricomycotina</taxon>
        <taxon>Agaricomycetes</taxon>
        <taxon>Agaricomycetidae</taxon>
        <taxon>Boletales</taxon>
        <taxon>Boletales incertae sedis</taxon>
        <taxon>Leucogyrophana</taxon>
    </lineage>
</organism>
<dbReference type="EMBL" id="MU266500">
    <property type="protein sequence ID" value="KAH7922050.1"/>
    <property type="molecule type" value="Genomic_DNA"/>
</dbReference>